<dbReference type="InterPro" id="IPR026894">
    <property type="entry name" value="DnaJ_X"/>
</dbReference>
<dbReference type="InterPro" id="IPR018253">
    <property type="entry name" value="DnaJ_domain_CS"/>
</dbReference>
<protein>
    <recommendedName>
        <fullName evidence="3">J domain-containing protein</fullName>
    </recommendedName>
</protein>
<feature type="region of interest" description="Disordered" evidence="2">
    <location>
        <begin position="234"/>
        <end position="253"/>
    </location>
</feature>
<dbReference type="GO" id="GO:0016558">
    <property type="term" value="P:protein import into peroxisome matrix"/>
    <property type="evidence" value="ECO:0007669"/>
    <property type="project" value="TreeGrafter"/>
</dbReference>
<dbReference type="Pfam" id="PF14308">
    <property type="entry name" value="DnaJ-X"/>
    <property type="match status" value="1"/>
</dbReference>
<dbReference type="PROSITE" id="PS50076">
    <property type="entry name" value="DNAJ_2"/>
    <property type="match status" value="1"/>
</dbReference>
<dbReference type="Pfam" id="PF00226">
    <property type="entry name" value="DnaJ"/>
    <property type="match status" value="1"/>
</dbReference>
<dbReference type="GO" id="GO:0005829">
    <property type="term" value="C:cytosol"/>
    <property type="evidence" value="ECO:0007669"/>
    <property type="project" value="TreeGrafter"/>
</dbReference>
<feature type="compositionally biased region" description="Basic residues" evidence="2">
    <location>
        <begin position="483"/>
        <end position="492"/>
    </location>
</feature>
<evidence type="ECO:0000256" key="2">
    <source>
        <dbReference type="SAM" id="MobiDB-lite"/>
    </source>
</evidence>
<evidence type="ECO:0000313" key="5">
    <source>
        <dbReference type="Proteomes" id="UP000226192"/>
    </source>
</evidence>
<name>A0A2C5XBL1_9HYPO</name>
<gene>
    <name evidence="4" type="ORF">CDD81_7852</name>
</gene>
<dbReference type="SUPFAM" id="SSF46565">
    <property type="entry name" value="Chaperone J-domain"/>
    <property type="match status" value="1"/>
</dbReference>
<evidence type="ECO:0000256" key="1">
    <source>
        <dbReference type="ARBA" id="ARBA00023186"/>
    </source>
</evidence>
<dbReference type="AlphaFoldDB" id="A0A2C5XBL1"/>
<dbReference type="FunFam" id="1.10.287.110:FF:000028">
    <property type="entry name" value="DnaJ domain protein"/>
    <property type="match status" value="1"/>
</dbReference>
<evidence type="ECO:0000313" key="4">
    <source>
        <dbReference type="EMBL" id="PHH66259.1"/>
    </source>
</evidence>
<dbReference type="PROSITE" id="PS00636">
    <property type="entry name" value="DNAJ_1"/>
    <property type="match status" value="1"/>
</dbReference>
<dbReference type="InterPro" id="IPR052814">
    <property type="entry name" value="Peroxisomal_DnaJ"/>
</dbReference>
<dbReference type="OrthoDB" id="552049at2759"/>
<dbReference type="PRINTS" id="PR00625">
    <property type="entry name" value="JDOMAIN"/>
</dbReference>
<dbReference type="STRING" id="1399860.A0A2C5XBL1"/>
<dbReference type="InterPro" id="IPR036869">
    <property type="entry name" value="J_dom_sf"/>
</dbReference>
<feature type="region of interest" description="Disordered" evidence="2">
    <location>
        <begin position="121"/>
        <end position="219"/>
    </location>
</feature>
<organism evidence="4 5">
    <name type="scientific">Ophiocordyceps australis</name>
    <dbReference type="NCBI Taxonomy" id="1399860"/>
    <lineage>
        <taxon>Eukaryota</taxon>
        <taxon>Fungi</taxon>
        <taxon>Dikarya</taxon>
        <taxon>Ascomycota</taxon>
        <taxon>Pezizomycotina</taxon>
        <taxon>Sordariomycetes</taxon>
        <taxon>Hypocreomycetidae</taxon>
        <taxon>Hypocreales</taxon>
        <taxon>Ophiocordycipitaceae</taxon>
        <taxon>Ophiocordyceps</taxon>
    </lineage>
</organism>
<accession>A0A2C5XBL1</accession>
<dbReference type="InterPro" id="IPR001623">
    <property type="entry name" value="DnaJ_domain"/>
</dbReference>
<feature type="compositionally biased region" description="Basic and acidic residues" evidence="2">
    <location>
        <begin position="139"/>
        <end position="149"/>
    </location>
</feature>
<feature type="compositionally biased region" description="Polar residues" evidence="2">
    <location>
        <begin position="188"/>
        <end position="207"/>
    </location>
</feature>
<feature type="domain" description="J" evidence="3">
    <location>
        <begin position="6"/>
        <end position="71"/>
    </location>
</feature>
<keyword evidence="1" id="KW-0143">Chaperone</keyword>
<feature type="compositionally biased region" description="Acidic residues" evidence="2">
    <location>
        <begin position="121"/>
        <end position="133"/>
    </location>
</feature>
<comment type="caution">
    <text evidence="4">The sequence shown here is derived from an EMBL/GenBank/DDBJ whole genome shotgun (WGS) entry which is preliminary data.</text>
</comment>
<evidence type="ECO:0000259" key="3">
    <source>
        <dbReference type="PROSITE" id="PS50076"/>
    </source>
</evidence>
<keyword evidence="5" id="KW-1185">Reference proteome</keyword>
<dbReference type="CDD" id="cd06257">
    <property type="entry name" value="DnaJ"/>
    <property type="match status" value="1"/>
</dbReference>
<feature type="compositionally biased region" description="Low complexity" evidence="2">
    <location>
        <begin position="168"/>
        <end position="187"/>
    </location>
</feature>
<dbReference type="PANTHER" id="PTHR45006">
    <property type="entry name" value="DNAJ-LIKE PROTEIN 1"/>
    <property type="match status" value="1"/>
</dbReference>
<dbReference type="PANTHER" id="PTHR45006:SF1">
    <property type="entry name" value="DNAJ-LIKE PROTEIN 1"/>
    <property type="match status" value="1"/>
</dbReference>
<proteinExistence type="predicted"/>
<reference evidence="4 5" key="1">
    <citation type="submission" date="2017-06" db="EMBL/GenBank/DDBJ databases">
        <title>Ant-infecting Ophiocordyceps genomes reveal a high diversity of potential behavioral manipulation genes and a possible major role for enterotoxins.</title>
        <authorList>
            <person name="De Bekker C."/>
            <person name="Evans H.C."/>
            <person name="Brachmann A."/>
            <person name="Hughes D.P."/>
        </authorList>
    </citation>
    <scope>NUCLEOTIDE SEQUENCE [LARGE SCALE GENOMIC DNA]</scope>
    <source>
        <strain evidence="4 5">Map64</strain>
    </source>
</reference>
<sequence length="508" mass="56179">MVVDTAYYDTLGVKPTATELEIKKAYRKMAIIHHPDKNPDDPTAHEKFQAIGEAYQVLSNSDLRKAYDKFGKDHAKPQEGFADPAEFFTSIFGGEAFVDWIGEISLMKDLTATMDITMQEEEAAQETQEDADESTGNGKAKDNATEDKSTSAPAPPTVVVEDGDTAGSVPAASAAPVPAASAAPVSSGISTPQRSNATSPAPSVSSRNKTKIPLRPALADKSYNELDAAMSEDALKQKEKKRGGLSKEQRDQLAAYERERARIRKERVDTLASKLLDRVSVWTETEKGHDVTKAFQEKMRLEVENLKMESFGIDILHAIGQTYVAKASALLRSQKFLGIGGFFSRLKDKGTLVKDTWNTISSAIDAQQTLEDMAKMEEKGGEEWTDEKRVEYERRVTGKILTAAWRGSKFEIQSVLREVCDTVLNDKKVPLNKRLERAQALVLIGDVFSKAERSPEEEGDYLVFEQLVAEAALKKDKTEERRKKDKKNRASRHSTDVAAEETSNLPKA</sequence>
<feature type="region of interest" description="Disordered" evidence="2">
    <location>
        <begin position="475"/>
        <end position="508"/>
    </location>
</feature>
<dbReference type="Proteomes" id="UP000226192">
    <property type="component" value="Unassembled WGS sequence"/>
</dbReference>
<dbReference type="EMBL" id="NJET01000009">
    <property type="protein sequence ID" value="PHH66259.1"/>
    <property type="molecule type" value="Genomic_DNA"/>
</dbReference>
<dbReference type="SMART" id="SM00271">
    <property type="entry name" value="DnaJ"/>
    <property type="match status" value="1"/>
</dbReference>
<dbReference type="Gene3D" id="1.10.287.110">
    <property type="entry name" value="DnaJ domain"/>
    <property type="match status" value="1"/>
</dbReference>